<dbReference type="Pfam" id="PF00266">
    <property type="entry name" value="Aminotran_5"/>
    <property type="match status" value="1"/>
</dbReference>
<reference evidence="13" key="1">
    <citation type="submission" date="2019-07" db="EMBL/GenBank/DDBJ databases">
        <title>Bacillus alkalisoli sp. nov. isolated from saline soil.</title>
        <authorList>
            <person name="Sun J.-Q."/>
            <person name="Xu L."/>
        </authorList>
    </citation>
    <scope>NUCLEOTIDE SEQUENCE [LARGE SCALE GENOMIC DNA]</scope>
    <source>
        <strain evidence="13">M4U3P1</strain>
    </source>
</reference>
<accession>A0A859FD99</accession>
<dbReference type="EC" id="2.8.1.7" evidence="3"/>
<dbReference type="Gene3D" id="3.90.1150.10">
    <property type="entry name" value="Aspartate Aminotransferase, domain 1"/>
    <property type="match status" value="1"/>
</dbReference>
<dbReference type="PANTHER" id="PTHR11601">
    <property type="entry name" value="CYSTEINE DESULFURYLASE FAMILY MEMBER"/>
    <property type="match status" value="1"/>
</dbReference>
<comment type="similarity">
    <text evidence="2">Belongs to the class-V pyridoxal-phosphate-dependent aminotransferase family. NifS/IscS subfamily.</text>
</comment>
<dbReference type="SUPFAM" id="SSF53383">
    <property type="entry name" value="PLP-dependent transferases"/>
    <property type="match status" value="1"/>
</dbReference>
<evidence type="ECO:0000256" key="3">
    <source>
        <dbReference type="ARBA" id="ARBA00012239"/>
    </source>
</evidence>
<keyword evidence="5" id="KW-0479">Metal-binding</keyword>
<keyword evidence="13" id="KW-1185">Reference proteome</keyword>
<dbReference type="EMBL" id="CP041372">
    <property type="protein sequence ID" value="QKS70791.1"/>
    <property type="molecule type" value="Genomic_DNA"/>
</dbReference>
<dbReference type="KEGG" id="psua:FLK61_29085"/>
<evidence type="ECO:0000313" key="12">
    <source>
        <dbReference type="EMBL" id="QKS70791.1"/>
    </source>
</evidence>
<dbReference type="Gene3D" id="1.10.260.50">
    <property type="match status" value="1"/>
</dbReference>
<evidence type="ECO:0000259" key="11">
    <source>
        <dbReference type="Pfam" id="PF00266"/>
    </source>
</evidence>
<dbReference type="InterPro" id="IPR015424">
    <property type="entry name" value="PyrdxlP-dep_Trfase"/>
</dbReference>
<evidence type="ECO:0000256" key="6">
    <source>
        <dbReference type="ARBA" id="ARBA00022898"/>
    </source>
</evidence>
<dbReference type="InterPro" id="IPR015422">
    <property type="entry name" value="PyrdxlP-dep_Trfase_small"/>
</dbReference>
<dbReference type="PANTHER" id="PTHR11601:SF34">
    <property type="entry name" value="CYSTEINE DESULFURASE"/>
    <property type="match status" value="1"/>
</dbReference>
<evidence type="ECO:0000256" key="9">
    <source>
        <dbReference type="ARBA" id="ARBA00050776"/>
    </source>
</evidence>
<keyword evidence="8" id="KW-0411">Iron-sulfur</keyword>
<feature type="domain" description="Aminotransferase class V" evidence="11">
    <location>
        <begin position="4"/>
        <end position="363"/>
    </location>
</feature>
<evidence type="ECO:0000256" key="4">
    <source>
        <dbReference type="ARBA" id="ARBA00022679"/>
    </source>
</evidence>
<evidence type="ECO:0000313" key="13">
    <source>
        <dbReference type="Proteomes" id="UP000318138"/>
    </source>
</evidence>
<name>A0A859FD99_9BACI</name>
<dbReference type="NCBIfam" id="NF002806">
    <property type="entry name" value="PRK02948.1"/>
    <property type="match status" value="1"/>
</dbReference>
<comment type="cofactor">
    <cofactor evidence="1 10">
        <name>pyridoxal 5'-phosphate</name>
        <dbReference type="ChEBI" id="CHEBI:597326"/>
    </cofactor>
</comment>
<evidence type="ECO:0000256" key="5">
    <source>
        <dbReference type="ARBA" id="ARBA00022723"/>
    </source>
</evidence>
<dbReference type="InterPro" id="IPR015421">
    <property type="entry name" value="PyrdxlP-dep_Trfase_major"/>
</dbReference>
<dbReference type="GO" id="GO:0051536">
    <property type="term" value="F:iron-sulfur cluster binding"/>
    <property type="evidence" value="ECO:0007669"/>
    <property type="project" value="UniProtKB-KW"/>
</dbReference>
<dbReference type="Gene3D" id="3.40.640.10">
    <property type="entry name" value="Type I PLP-dependent aspartate aminotransferase-like (Major domain)"/>
    <property type="match status" value="1"/>
</dbReference>
<keyword evidence="6" id="KW-0663">Pyridoxal phosphate</keyword>
<evidence type="ECO:0000256" key="1">
    <source>
        <dbReference type="ARBA" id="ARBA00001933"/>
    </source>
</evidence>
<keyword evidence="7" id="KW-0408">Iron</keyword>
<organism evidence="12 13">
    <name type="scientific">Paenalkalicoccus suaedae</name>
    <dbReference type="NCBI Taxonomy" id="2592382"/>
    <lineage>
        <taxon>Bacteria</taxon>
        <taxon>Bacillati</taxon>
        <taxon>Bacillota</taxon>
        <taxon>Bacilli</taxon>
        <taxon>Bacillales</taxon>
        <taxon>Bacillaceae</taxon>
        <taxon>Paenalkalicoccus</taxon>
    </lineage>
</organism>
<dbReference type="InterPro" id="IPR016454">
    <property type="entry name" value="Cysteine_dSase"/>
</dbReference>
<dbReference type="InterPro" id="IPR000192">
    <property type="entry name" value="Aminotrans_V_dom"/>
</dbReference>
<proteinExistence type="inferred from homology"/>
<dbReference type="AlphaFoldDB" id="A0A859FD99"/>
<dbReference type="GO" id="GO:0031071">
    <property type="term" value="F:cysteine desulfurase activity"/>
    <property type="evidence" value="ECO:0007669"/>
    <property type="project" value="UniProtKB-EC"/>
</dbReference>
<dbReference type="GO" id="GO:0046872">
    <property type="term" value="F:metal ion binding"/>
    <property type="evidence" value="ECO:0007669"/>
    <property type="project" value="UniProtKB-KW"/>
</dbReference>
<evidence type="ECO:0000256" key="8">
    <source>
        <dbReference type="ARBA" id="ARBA00023014"/>
    </source>
</evidence>
<dbReference type="PIRSF" id="PIRSF005572">
    <property type="entry name" value="NifS"/>
    <property type="match status" value="1"/>
</dbReference>
<gene>
    <name evidence="12" type="ORF">FLK61_29085</name>
</gene>
<dbReference type="PROSITE" id="PS00595">
    <property type="entry name" value="AA_TRANSFER_CLASS_5"/>
    <property type="match status" value="1"/>
</dbReference>
<evidence type="ECO:0000256" key="2">
    <source>
        <dbReference type="ARBA" id="ARBA00006490"/>
    </source>
</evidence>
<dbReference type="FunFam" id="3.40.640.10:FF:000084">
    <property type="entry name" value="IscS-like cysteine desulfurase"/>
    <property type="match status" value="1"/>
</dbReference>
<dbReference type="Proteomes" id="UP000318138">
    <property type="component" value="Chromosome"/>
</dbReference>
<dbReference type="RefSeq" id="WP_176008826.1">
    <property type="nucleotide sequence ID" value="NZ_CP041372.2"/>
</dbReference>
<keyword evidence="4" id="KW-0808">Transferase</keyword>
<comment type="catalytic activity">
    <reaction evidence="9">
        <text>(sulfur carrier)-H + L-cysteine = (sulfur carrier)-SH + L-alanine</text>
        <dbReference type="Rhea" id="RHEA:43892"/>
        <dbReference type="Rhea" id="RHEA-COMP:14737"/>
        <dbReference type="Rhea" id="RHEA-COMP:14739"/>
        <dbReference type="ChEBI" id="CHEBI:29917"/>
        <dbReference type="ChEBI" id="CHEBI:35235"/>
        <dbReference type="ChEBI" id="CHEBI:57972"/>
        <dbReference type="ChEBI" id="CHEBI:64428"/>
        <dbReference type="EC" id="2.8.1.7"/>
    </reaction>
</comment>
<sequence>MERIYLDHAATSPIHKDVVQVMADSLKEFFGNPSSIHHYGREARRMLDDARETIATSIHAKSDEIVFTSGGTEADNLAIIGYAKRHRSQGTHLITVKTEHHGVLHACEHLERDGFDVTYLNVDEDGMIRMDELQAALRDDTILVSIMMANNETGVLLPIKEIGDLLKDHQAVFHTDAVQAIGKYPIHVDELHIDLLASSAHKFNGPNGVGFLYKRKGITLDPLTYGGEQERKTRAGTENVAGILGMAKALSIAIQDMHARSEQYEEFREQFLRILDENAIEYKLNGHKTERLNNVMNLSFEGMNVESILMNLDLSGVAVSSGSACTAGSVEPSHVLTAMFGNNDRSKSAVRFSFGLGNTIEQVIHAANAVVKTLERMNARR</sequence>
<protein>
    <recommendedName>
        <fullName evidence="3">cysteine desulfurase</fullName>
        <ecNumber evidence="3">2.8.1.7</ecNumber>
    </recommendedName>
</protein>
<evidence type="ECO:0000256" key="7">
    <source>
        <dbReference type="ARBA" id="ARBA00023004"/>
    </source>
</evidence>
<dbReference type="InterPro" id="IPR020578">
    <property type="entry name" value="Aminotrans_V_PyrdxlP_BS"/>
</dbReference>
<evidence type="ECO:0000256" key="10">
    <source>
        <dbReference type="RuleBase" id="RU004504"/>
    </source>
</evidence>